<evidence type="ECO:0000313" key="1">
    <source>
        <dbReference type="EMBL" id="EAL8417565.1"/>
    </source>
</evidence>
<dbReference type="Proteomes" id="UP000333665">
    <property type="component" value="Unassembled WGS sequence"/>
</dbReference>
<protein>
    <submittedName>
        <fullName evidence="1">CJH_07325 family protein</fullName>
    </submittedName>
</protein>
<evidence type="ECO:0000313" key="2">
    <source>
        <dbReference type="Proteomes" id="UP000333665"/>
    </source>
</evidence>
<sequence>MEKLVRDSYGKVGYINMPYENTGSTCNTRTEQTDDVKLHDKLQNISNILDELYKDCEINEFFENKLR</sequence>
<gene>
    <name evidence="1" type="ORF">DYF97_09425</name>
</gene>
<dbReference type="NCBIfam" id="NF033604">
    <property type="entry name" value="epsi_CJH_07325"/>
    <property type="match status" value="1"/>
</dbReference>
<proteinExistence type="predicted"/>
<dbReference type="EMBL" id="AACRQU010000041">
    <property type="protein sequence ID" value="EAL8417565.1"/>
    <property type="molecule type" value="Genomic_DNA"/>
</dbReference>
<dbReference type="AlphaFoldDB" id="A0A5T1YNU7"/>
<organism evidence="1 2">
    <name type="scientific">Campylobacter coli</name>
    <dbReference type="NCBI Taxonomy" id="195"/>
    <lineage>
        <taxon>Bacteria</taxon>
        <taxon>Pseudomonadati</taxon>
        <taxon>Campylobacterota</taxon>
        <taxon>Epsilonproteobacteria</taxon>
        <taxon>Campylobacterales</taxon>
        <taxon>Campylobacteraceae</taxon>
        <taxon>Campylobacter</taxon>
    </lineage>
</organism>
<name>A0A5T1YNU7_CAMCO</name>
<reference evidence="1 2" key="1">
    <citation type="submission" date="2018-08" db="EMBL/GenBank/DDBJ databases">
        <authorList>
            <consortium name="NARMS: The National Antimicrobial Resistance Monitoring System"/>
        </authorList>
    </citation>
    <scope>NUCLEOTIDE SEQUENCE [LARGE SCALE GENOMIC DNA]</scope>
    <source>
        <strain evidence="1 2">FSIS11812579</strain>
    </source>
</reference>
<accession>A0A5T1YNU7</accession>
<comment type="caution">
    <text evidence="1">The sequence shown here is derived from an EMBL/GenBank/DDBJ whole genome shotgun (WGS) entry which is preliminary data.</text>
</comment>